<dbReference type="InterPro" id="IPR013130">
    <property type="entry name" value="Fe3_Rdtase_TM_dom"/>
</dbReference>
<dbReference type="SUPFAM" id="SSF63380">
    <property type="entry name" value="Riboflavin synthase domain-like"/>
    <property type="match status" value="1"/>
</dbReference>
<dbReference type="Pfam" id="PF01794">
    <property type="entry name" value="Ferric_reduct"/>
    <property type="match status" value="1"/>
</dbReference>
<keyword evidence="12 14" id="KW-0472">Membrane</keyword>
<dbReference type="InterPro" id="IPR018247">
    <property type="entry name" value="EF_Hand_1_Ca_BS"/>
</dbReference>
<dbReference type="GO" id="GO:0004601">
    <property type="term" value="F:peroxidase activity"/>
    <property type="evidence" value="ECO:0007669"/>
    <property type="project" value="UniProtKB-KW"/>
</dbReference>
<protein>
    <submittedName>
        <fullName evidence="17">Uncharacterized protein</fullName>
    </submittedName>
</protein>
<organism evidence="17 18">
    <name type="scientific">Panicum virgatum</name>
    <name type="common">Blackwell switchgrass</name>
    <dbReference type="NCBI Taxonomy" id="38727"/>
    <lineage>
        <taxon>Eukaryota</taxon>
        <taxon>Viridiplantae</taxon>
        <taxon>Streptophyta</taxon>
        <taxon>Embryophyta</taxon>
        <taxon>Tracheophyta</taxon>
        <taxon>Spermatophyta</taxon>
        <taxon>Magnoliopsida</taxon>
        <taxon>Liliopsida</taxon>
        <taxon>Poales</taxon>
        <taxon>Poaceae</taxon>
        <taxon>PACMAD clade</taxon>
        <taxon>Panicoideae</taxon>
        <taxon>Panicodae</taxon>
        <taxon>Paniceae</taxon>
        <taxon>Panicinae</taxon>
        <taxon>Panicum</taxon>
        <taxon>Panicum sect. Hiantes</taxon>
    </lineage>
</organism>
<dbReference type="Gene3D" id="1.10.238.10">
    <property type="entry name" value="EF-hand"/>
    <property type="match status" value="1"/>
</dbReference>
<keyword evidence="6" id="KW-0479">Metal-binding</keyword>
<dbReference type="FunFam" id="2.40.30.10:FF:000019">
    <property type="entry name" value="Respiratory burst oxidase homolog A"/>
    <property type="match status" value="1"/>
</dbReference>
<evidence type="ECO:0000256" key="12">
    <source>
        <dbReference type="ARBA" id="ARBA00023136"/>
    </source>
</evidence>
<feature type="domain" description="EF-hand" evidence="15">
    <location>
        <begin position="268"/>
        <end position="303"/>
    </location>
</feature>
<evidence type="ECO:0000256" key="8">
    <source>
        <dbReference type="ARBA" id="ARBA00022837"/>
    </source>
</evidence>
<keyword evidence="5 14" id="KW-0812">Transmembrane</keyword>
<comment type="subcellular location">
    <subcellularLocation>
        <location evidence="1">Membrane</location>
        <topology evidence="1">Multi-pass membrane protein</topology>
    </subcellularLocation>
</comment>
<comment type="caution">
    <text evidence="17">The sequence shown here is derived from an EMBL/GenBank/DDBJ whole genome shotgun (WGS) entry which is preliminary data.</text>
</comment>
<evidence type="ECO:0000256" key="13">
    <source>
        <dbReference type="SAM" id="MobiDB-lite"/>
    </source>
</evidence>
<keyword evidence="3" id="KW-0575">Peroxidase</keyword>
<dbReference type="PANTHER" id="PTHR11972:SF197">
    <property type="entry name" value="RESPIRATORY BURST OXIDASE HOMOLOG PROTEIN D"/>
    <property type="match status" value="1"/>
</dbReference>
<dbReference type="GO" id="GO:0016174">
    <property type="term" value="F:NAD(P)H oxidase H2O2-forming activity"/>
    <property type="evidence" value="ECO:0007669"/>
    <property type="project" value="TreeGrafter"/>
</dbReference>
<feature type="transmembrane region" description="Helical" evidence="14">
    <location>
        <begin position="394"/>
        <end position="413"/>
    </location>
</feature>
<dbReference type="InterPro" id="IPR002048">
    <property type="entry name" value="EF_hand_dom"/>
</dbReference>
<evidence type="ECO:0000256" key="2">
    <source>
        <dbReference type="ARBA" id="ARBA00007975"/>
    </source>
</evidence>
<proteinExistence type="inferred from homology"/>
<feature type="domain" description="FAD-binding FR-type" evidence="16">
    <location>
        <begin position="629"/>
        <end position="738"/>
    </location>
</feature>
<keyword evidence="4" id="KW-0285">Flavoprotein</keyword>
<accession>A0A8T0P8W3</accession>
<evidence type="ECO:0000256" key="14">
    <source>
        <dbReference type="SAM" id="Phobius"/>
    </source>
</evidence>
<dbReference type="EMBL" id="CM029052">
    <property type="protein sequence ID" value="KAG2558050.1"/>
    <property type="molecule type" value="Genomic_DNA"/>
</dbReference>
<name>A0A8T0P8W3_PANVG</name>
<evidence type="ECO:0000313" key="17">
    <source>
        <dbReference type="EMBL" id="KAG2558050.1"/>
    </source>
</evidence>
<evidence type="ECO:0000256" key="3">
    <source>
        <dbReference type="ARBA" id="ARBA00022559"/>
    </source>
</evidence>
<dbReference type="InterPro" id="IPR013112">
    <property type="entry name" value="FAD-bd_8"/>
</dbReference>
<dbReference type="Pfam" id="PF08022">
    <property type="entry name" value="FAD_binding_8"/>
    <property type="match status" value="1"/>
</dbReference>
<dbReference type="SMART" id="SM00054">
    <property type="entry name" value="EFh"/>
    <property type="match status" value="1"/>
</dbReference>
<feature type="transmembrane region" description="Helical" evidence="14">
    <location>
        <begin position="575"/>
        <end position="599"/>
    </location>
</feature>
<dbReference type="AlphaFoldDB" id="A0A8T0P8W3"/>
<dbReference type="InterPro" id="IPR011992">
    <property type="entry name" value="EF-hand-dom_pair"/>
</dbReference>
<keyword evidence="18" id="KW-1185">Reference proteome</keyword>
<dbReference type="PROSITE" id="PS50222">
    <property type="entry name" value="EF_HAND_2"/>
    <property type="match status" value="1"/>
</dbReference>
<evidence type="ECO:0000256" key="7">
    <source>
        <dbReference type="ARBA" id="ARBA00022827"/>
    </source>
</evidence>
<gene>
    <name evidence="17" type="ORF">PVAP13_8NG120304</name>
</gene>
<dbReference type="PROSITE" id="PS51384">
    <property type="entry name" value="FAD_FR"/>
    <property type="match status" value="1"/>
</dbReference>
<evidence type="ECO:0000256" key="4">
    <source>
        <dbReference type="ARBA" id="ARBA00022630"/>
    </source>
</evidence>
<dbReference type="PROSITE" id="PS00018">
    <property type="entry name" value="EF_HAND_1"/>
    <property type="match status" value="1"/>
</dbReference>
<dbReference type="SFLD" id="SFLDG01169">
    <property type="entry name" value="NADPH_oxidase_subgroup_(NOX)"/>
    <property type="match status" value="1"/>
</dbReference>
<dbReference type="Pfam" id="PF08414">
    <property type="entry name" value="NADPH_Ox"/>
    <property type="match status" value="1"/>
</dbReference>
<dbReference type="InterPro" id="IPR017927">
    <property type="entry name" value="FAD-bd_FR_type"/>
</dbReference>
<dbReference type="Proteomes" id="UP000823388">
    <property type="component" value="Chromosome 8N"/>
</dbReference>
<reference evidence="17" key="1">
    <citation type="submission" date="2020-05" db="EMBL/GenBank/DDBJ databases">
        <title>WGS assembly of Panicum virgatum.</title>
        <authorList>
            <person name="Lovell J.T."/>
            <person name="Jenkins J."/>
            <person name="Shu S."/>
            <person name="Juenger T.E."/>
            <person name="Schmutz J."/>
        </authorList>
    </citation>
    <scope>NUCLEOTIDE SEQUENCE</scope>
    <source>
        <strain evidence="17">AP13</strain>
    </source>
</reference>
<evidence type="ECO:0000256" key="1">
    <source>
        <dbReference type="ARBA" id="ARBA00004141"/>
    </source>
</evidence>
<evidence type="ECO:0000256" key="9">
    <source>
        <dbReference type="ARBA" id="ARBA00022857"/>
    </source>
</evidence>
<dbReference type="InterPro" id="IPR013623">
    <property type="entry name" value="NADPH_Ox"/>
</dbReference>
<evidence type="ECO:0000259" key="16">
    <source>
        <dbReference type="PROSITE" id="PS51384"/>
    </source>
</evidence>
<evidence type="ECO:0000256" key="10">
    <source>
        <dbReference type="ARBA" id="ARBA00022989"/>
    </source>
</evidence>
<keyword evidence="11" id="KW-0560">Oxidoreductase</keyword>
<dbReference type="Gene3D" id="2.40.30.10">
    <property type="entry name" value="Translation factors"/>
    <property type="match status" value="1"/>
</dbReference>
<dbReference type="GO" id="GO:0005509">
    <property type="term" value="F:calcium ion binding"/>
    <property type="evidence" value="ECO:0007669"/>
    <property type="project" value="InterPro"/>
</dbReference>
<dbReference type="CDD" id="cd06186">
    <property type="entry name" value="NOX_Duox_like_FAD_NADP"/>
    <property type="match status" value="1"/>
</dbReference>
<dbReference type="FunFam" id="1.10.238.10:FF:000049">
    <property type="entry name" value="Respiratory burst oxidase homolog A"/>
    <property type="match status" value="1"/>
</dbReference>
<comment type="similarity">
    <text evidence="2">Belongs to the RBOH (TC 5.B.1.3) family.</text>
</comment>
<dbReference type="GO" id="GO:0005886">
    <property type="term" value="C:plasma membrane"/>
    <property type="evidence" value="ECO:0007669"/>
    <property type="project" value="TreeGrafter"/>
</dbReference>
<evidence type="ECO:0000256" key="6">
    <source>
        <dbReference type="ARBA" id="ARBA00022723"/>
    </source>
</evidence>
<evidence type="ECO:0000256" key="5">
    <source>
        <dbReference type="ARBA" id="ARBA00022692"/>
    </source>
</evidence>
<dbReference type="InterPro" id="IPR017938">
    <property type="entry name" value="Riboflavin_synthase-like_b-brl"/>
</dbReference>
<keyword evidence="7" id="KW-0274">FAD</keyword>
<dbReference type="SUPFAM" id="SSF47473">
    <property type="entry name" value="EF-hand"/>
    <property type="match status" value="1"/>
</dbReference>
<evidence type="ECO:0000313" key="18">
    <source>
        <dbReference type="Proteomes" id="UP000823388"/>
    </source>
</evidence>
<dbReference type="PANTHER" id="PTHR11972">
    <property type="entry name" value="NADPH OXIDASE"/>
    <property type="match status" value="1"/>
</dbReference>
<feature type="compositionally biased region" description="Basic and acidic residues" evidence="13">
    <location>
        <begin position="29"/>
        <end position="39"/>
    </location>
</feature>
<evidence type="ECO:0000256" key="11">
    <source>
        <dbReference type="ARBA" id="ARBA00023002"/>
    </source>
</evidence>
<keyword evidence="10 14" id="KW-1133">Transmembrane helix</keyword>
<dbReference type="InterPro" id="IPR050369">
    <property type="entry name" value="RBOH/FRE"/>
</dbReference>
<keyword evidence="9" id="KW-0521">NADP</keyword>
<feature type="region of interest" description="Disordered" evidence="13">
    <location>
        <begin position="1"/>
        <end position="82"/>
    </location>
</feature>
<evidence type="ECO:0000259" key="15">
    <source>
        <dbReference type="PROSITE" id="PS50222"/>
    </source>
</evidence>
<sequence>MHSHRPGADAGGGGDIVEMSSAAAPPPQEARDRDRERVIPHSGPLSKKSGPRKSARFAESVSAPLSAPPPRASPSSAAGDDDDYVEITLDVRDDSVAVHSVKPAHHGGGGAAADDPDVTLLARTLESRRSSSYGHSAIRSASSRIKQVSQELRRLASLNRRGGGAPGRGLDRSKSAAAHALKGLKFISRADGAKGWEAVEERFDKLDREGKLPNGLLPRSKFGEVIGMREPEFAGELFDALARRRNISGDSISKAELLEFWDQISDTSFDGRLQTFFDMVDKDADGRITEEEVKEIITLSASANKLSKIQEQSEEYARLIMEELDPGNLGYIDLYNLEMLLLQAPSQSVRIGTTNSRNLSQMLSQSLRPTPEPNPLRRWCRRAGYFLEDNWRRVWVLLLWLAVCAGLFAWKFVQYRRRYVFEVMGYCVCVAKGGAETLKFNMALILLPVCRNTITWIRNRTAAARAVPFDDNLNFHKVVAAGITAGAALHIVSHLTCDFPRLLHATDAEYAPLAKNFGERRPPNYWWFVKGKEGWTGLVMLALMAAAFTLATPWFRRGRLRLPGPLRRLTGFNAFWYSHHCFVVVYALLIVHGHFLYLTKEWYKKTTWMYLAVPMALYAGERLTRALRSSVRPVRILKVAVYPGNVLSLHFSKPPGFRYRSGQYIFVNCAAVSPFQWHPFSITSAPQDDYVSVHIRTLGDWTRELKTVFSRVCRPPPEGKSGLLRAEYDRDGGAMTNPSIFFLAASRRC</sequence>
<dbReference type="CDD" id="cd00051">
    <property type="entry name" value="EFh"/>
    <property type="match status" value="2"/>
</dbReference>
<keyword evidence="8" id="KW-0106">Calcium</keyword>
<feature type="transmembrane region" description="Helical" evidence="14">
    <location>
        <begin position="535"/>
        <end position="555"/>
    </location>
</feature>